<keyword evidence="2" id="KW-1185">Reference proteome</keyword>
<proteinExistence type="predicted"/>
<sequence>MREDVLDGFDTAAQRRLAGTVWNQGGCDGWYLDADHRNTNNWPGSMTAYRRRTRRLDPADYHLEH</sequence>
<name>A0A1I5F9L1_9ACTN</name>
<dbReference type="STRING" id="1993.SAMN04489713_104491"/>
<dbReference type="EMBL" id="FOVH01000004">
    <property type="protein sequence ID" value="SFO20309.1"/>
    <property type="molecule type" value="Genomic_DNA"/>
</dbReference>
<evidence type="ECO:0000313" key="2">
    <source>
        <dbReference type="Proteomes" id="UP000183413"/>
    </source>
</evidence>
<dbReference type="Proteomes" id="UP000183413">
    <property type="component" value="Unassembled WGS sequence"/>
</dbReference>
<dbReference type="RefSeq" id="WP_075021227.1">
    <property type="nucleotide sequence ID" value="NZ_FOVH01000004.1"/>
</dbReference>
<accession>A0A1I5F9L1</accession>
<dbReference type="AlphaFoldDB" id="A0A1I5F9L1"/>
<reference evidence="1 2" key="1">
    <citation type="submission" date="2016-10" db="EMBL/GenBank/DDBJ databases">
        <authorList>
            <person name="de Groot N.N."/>
        </authorList>
    </citation>
    <scope>NUCLEOTIDE SEQUENCE [LARGE SCALE GENOMIC DNA]</scope>
    <source>
        <strain evidence="1 2">DSM 43067</strain>
    </source>
</reference>
<dbReference type="InParanoid" id="A0A1I5F9L1"/>
<organism evidence="1 2">
    <name type="scientific">Actinomadura madurae</name>
    <dbReference type="NCBI Taxonomy" id="1993"/>
    <lineage>
        <taxon>Bacteria</taxon>
        <taxon>Bacillati</taxon>
        <taxon>Actinomycetota</taxon>
        <taxon>Actinomycetes</taxon>
        <taxon>Streptosporangiales</taxon>
        <taxon>Thermomonosporaceae</taxon>
        <taxon>Actinomadura</taxon>
    </lineage>
</organism>
<evidence type="ECO:0000313" key="1">
    <source>
        <dbReference type="EMBL" id="SFO20309.1"/>
    </source>
</evidence>
<gene>
    <name evidence="1" type="ORF">SAMN04489713_104491</name>
</gene>
<protein>
    <submittedName>
        <fullName evidence="1">Uncharacterized protein</fullName>
    </submittedName>
</protein>